<dbReference type="SUPFAM" id="SSF100950">
    <property type="entry name" value="NagB/RpiA/CoA transferase-like"/>
    <property type="match status" value="1"/>
</dbReference>
<name>A0A7C9QSW2_9PROT</name>
<sequence length="215" mass="23317">MSETARANILGRLRAARRTSIPALPAWDAPAYAVDERIGRFCQLLETLHAEVHRVTEAGWPQQLRTVLAGRAASLMVAPETESGRRLAADWSQDAPRLVPYDRPVEEMKTTLVHGVDAGLTTAVAGIAETGTLVLWPDAAEPRLLSLLPPIHVALVRASTVVDNLPELMRDQGWSSRMPTNVVLVSGPSKTADIEQTLAYGVHGPKELVVLVIED</sequence>
<proteinExistence type="predicted"/>
<protein>
    <submittedName>
        <fullName evidence="2">Lactate utilization protein C</fullName>
    </submittedName>
</protein>
<evidence type="ECO:0000313" key="2">
    <source>
        <dbReference type="EMBL" id="NFV79745.1"/>
    </source>
</evidence>
<dbReference type="AlphaFoldDB" id="A0A7C9QSW2"/>
<accession>A0A7C9QSW2</accession>
<dbReference type="PANTHER" id="PTHR43682:SF1">
    <property type="entry name" value="LACTATE UTILIZATION PROTEIN C"/>
    <property type="match status" value="1"/>
</dbReference>
<gene>
    <name evidence="2" type="ORF">G4223_06440</name>
</gene>
<keyword evidence="3" id="KW-1185">Reference proteome</keyword>
<feature type="domain" description="LUD" evidence="1">
    <location>
        <begin position="40"/>
        <end position="213"/>
    </location>
</feature>
<comment type="caution">
    <text evidence="2">The sequence shown here is derived from an EMBL/GenBank/DDBJ whole genome shotgun (WGS) entry which is preliminary data.</text>
</comment>
<dbReference type="InterPro" id="IPR024185">
    <property type="entry name" value="FTHF_cligase-like_sf"/>
</dbReference>
<dbReference type="InterPro" id="IPR003741">
    <property type="entry name" value="LUD_dom"/>
</dbReference>
<dbReference type="PANTHER" id="PTHR43682">
    <property type="entry name" value="LACTATE UTILIZATION PROTEIN C"/>
    <property type="match status" value="1"/>
</dbReference>
<evidence type="ECO:0000313" key="3">
    <source>
        <dbReference type="Proteomes" id="UP000480684"/>
    </source>
</evidence>
<dbReference type="EMBL" id="JAAIYP010000034">
    <property type="protein sequence ID" value="NFV79745.1"/>
    <property type="molecule type" value="Genomic_DNA"/>
</dbReference>
<evidence type="ECO:0000259" key="1">
    <source>
        <dbReference type="Pfam" id="PF02589"/>
    </source>
</evidence>
<dbReference type="Gene3D" id="3.40.50.10420">
    <property type="entry name" value="NagB/RpiA/CoA transferase-like"/>
    <property type="match status" value="1"/>
</dbReference>
<dbReference type="Proteomes" id="UP000480684">
    <property type="component" value="Unassembled WGS sequence"/>
</dbReference>
<dbReference type="Pfam" id="PF02589">
    <property type="entry name" value="LUD_dom"/>
    <property type="match status" value="1"/>
</dbReference>
<reference evidence="2 3" key="1">
    <citation type="submission" date="2020-02" db="EMBL/GenBank/DDBJ databases">
        <authorList>
            <person name="Dziuba M."/>
            <person name="Kuznetsov B."/>
            <person name="Mardanov A."/>
            <person name="Ravin N."/>
            <person name="Grouzdev D."/>
        </authorList>
    </citation>
    <scope>NUCLEOTIDE SEQUENCE [LARGE SCALE GENOMIC DNA]</scope>
    <source>
        <strain evidence="2 3">SpK</strain>
    </source>
</reference>
<dbReference type="RefSeq" id="WP_163676737.1">
    <property type="nucleotide sequence ID" value="NZ_JAAIYP010000034.1"/>
</dbReference>
<organism evidence="2 3">
    <name type="scientific">Magnetospirillum aberrantis SpK</name>
    <dbReference type="NCBI Taxonomy" id="908842"/>
    <lineage>
        <taxon>Bacteria</taxon>
        <taxon>Pseudomonadati</taxon>
        <taxon>Pseudomonadota</taxon>
        <taxon>Alphaproteobacteria</taxon>
        <taxon>Rhodospirillales</taxon>
        <taxon>Rhodospirillaceae</taxon>
        <taxon>Magnetospirillum</taxon>
    </lineage>
</organism>
<dbReference type="InterPro" id="IPR037171">
    <property type="entry name" value="NagB/RpiA_transferase-like"/>
</dbReference>